<accession>A0A0F9CMB0</accession>
<evidence type="ECO:0000313" key="1">
    <source>
        <dbReference type="EMBL" id="KKK97796.1"/>
    </source>
</evidence>
<dbReference type="EMBL" id="LAZR01045889">
    <property type="protein sequence ID" value="KKK97796.1"/>
    <property type="molecule type" value="Genomic_DNA"/>
</dbReference>
<comment type="caution">
    <text evidence="1">The sequence shown here is derived from an EMBL/GenBank/DDBJ whole genome shotgun (WGS) entry which is preliminary data.</text>
</comment>
<sequence>MGYMTLANFRTDVQSALGSSGIDNARLDRWINFGYHDLGGSVDFESLETNTSTNTVSSTQTIAVPSLAEIVKLVKDTTNDKLLGWIPKAELFRRAITPTATPTNWTRHGDLIYFTPVPNAIIAMFIVYKIAPTRLTSSGAVTVFADIWDPAVFLLSVHHGLLALGQEARSASWLGRAISYIGSRITEVDMHATASGLGASLPGGLQALQQRLVGLQNQGGS</sequence>
<protein>
    <submittedName>
        <fullName evidence="1">Uncharacterized protein</fullName>
    </submittedName>
</protein>
<dbReference type="InterPro" id="IPR056209">
    <property type="entry name" value="SU10_adaptor"/>
</dbReference>
<dbReference type="AlphaFoldDB" id="A0A0F9CMB0"/>
<name>A0A0F9CMB0_9ZZZZ</name>
<gene>
    <name evidence="1" type="ORF">LCGC14_2649180</name>
</gene>
<proteinExistence type="predicted"/>
<organism evidence="1">
    <name type="scientific">marine sediment metagenome</name>
    <dbReference type="NCBI Taxonomy" id="412755"/>
    <lineage>
        <taxon>unclassified sequences</taxon>
        <taxon>metagenomes</taxon>
        <taxon>ecological metagenomes</taxon>
    </lineage>
</organism>
<dbReference type="Pfam" id="PF24175">
    <property type="entry name" value="SU10_adaptor"/>
    <property type="match status" value="1"/>
</dbReference>
<reference evidence="1" key="1">
    <citation type="journal article" date="2015" name="Nature">
        <title>Complex archaea that bridge the gap between prokaryotes and eukaryotes.</title>
        <authorList>
            <person name="Spang A."/>
            <person name="Saw J.H."/>
            <person name="Jorgensen S.L."/>
            <person name="Zaremba-Niedzwiedzka K."/>
            <person name="Martijn J."/>
            <person name="Lind A.E."/>
            <person name="van Eijk R."/>
            <person name="Schleper C."/>
            <person name="Guy L."/>
            <person name="Ettema T.J."/>
        </authorList>
    </citation>
    <scope>NUCLEOTIDE SEQUENCE</scope>
</reference>